<accession>A0ABV2BRG4</accession>
<dbReference type="InterPro" id="IPR036388">
    <property type="entry name" value="WH-like_DNA-bd_sf"/>
</dbReference>
<dbReference type="Pfam" id="PF00072">
    <property type="entry name" value="Response_reg"/>
    <property type="match status" value="1"/>
</dbReference>
<dbReference type="SUPFAM" id="SSF46894">
    <property type="entry name" value="C-terminal effector domain of the bipartite response regulators"/>
    <property type="match status" value="1"/>
</dbReference>
<dbReference type="Proteomes" id="UP001548189">
    <property type="component" value="Unassembled WGS sequence"/>
</dbReference>
<dbReference type="InterPro" id="IPR039420">
    <property type="entry name" value="WalR-like"/>
</dbReference>
<dbReference type="PROSITE" id="PS50110">
    <property type="entry name" value="RESPONSE_REGULATORY"/>
    <property type="match status" value="1"/>
</dbReference>
<dbReference type="PANTHER" id="PTHR48111:SF47">
    <property type="entry name" value="TRANSCRIPTIONAL REGULATORY PROTEIN RSTA"/>
    <property type="match status" value="1"/>
</dbReference>
<evidence type="ECO:0000313" key="2">
    <source>
        <dbReference type="Proteomes" id="UP001548189"/>
    </source>
</evidence>
<gene>
    <name evidence="1" type="ORF">ABVT43_04970</name>
</gene>
<comment type="caution">
    <text evidence="1">The sequence shown here is derived from an EMBL/GenBank/DDBJ whole genome shotgun (WGS) entry which is preliminary data.</text>
</comment>
<dbReference type="SUPFAM" id="SSF52172">
    <property type="entry name" value="CheY-like"/>
    <property type="match status" value="1"/>
</dbReference>
<dbReference type="InterPro" id="IPR001867">
    <property type="entry name" value="OmpR/PhoB-type_DNA-bd"/>
</dbReference>
<dbReference type="Gene3D" id="3.40.50.2300">
    <property type="match status" value="1"/>
</dbReference>
<dbReference type="InterPro" id="IPR001789">
    <property type="entry name" value="Sig_transdc_resp-reg_receiver"/>
</dbReference>
<proteinExistence type="predicted"/>
<organism evidence="1 2">
    <name type="scientific">Aliikangiella maris</name>
    <dbReference type="NCBI Taxonomy" id="3162458"/>
    <lineage>
        <taxon>Bacteria</taxon>
        <taxon>Pseudomonadati</taxon>
        <taxon>Pseudomonadota</taxon>
        <taxon>Gammaproteobacteria</taxon>
        <taxon>Oceanospirillales</taxon>
        <taxon>Pleioneaceae</taxon>
        <taxon>Aliikangiella</taxon>
    </lineage>
</organism>
<evidence type="ECO:0000313" key="1">
    <source>
        <dbReference type="EMBL" id="MET1254471.1"/>
    </source>
</evidence>
<sequence>MESYGKILLVEDDVSLAQWIQEYLQEHSYQLIHVERGDTAVNVFKKESPDLVLLDVMLPGMDGVEVCREIRTFSQAPIIMLTARSDELDEVIGLEVGANDYVVKPVRPRALLARIKALIRSNQHSELAINSNVLKFGQLNLDSNAKRVTYGDKEINFSSSEFEFLWFLAQNAGQAVNRDQVFMALKGREYDGQDRRFDLMISVLRKKLDDNSQNPQKIKTIWGKGYLFVADAWS</sequence>
<dbReference type="Gene3D" id="6.10.250.690">
    <property type="match status" value="1"/>
</dbReference>
<dbReference type="Pfam" id="PF00486">
    <property type="entry name" value="Trans_reg_C"/>
    <property type="match status" value="1"/>
</dbReference>
<dbReference type="CDD" id="cd00383">
    <property type="entry name" value="trans_reg_C"/>
    <property type="match status" value="1"/>
</dbReference>
<dbReference type="Gene3D" id="1.10.10.10">
    <property type="entry name" value="Winged helix-like DNA-binding domain superfamily/Winged helix DNA-binding domain"/>
    <property type="match status" value="1"/>
</dbReference>
<dbReference type="InterPro" id="IPR016032">
    <property type="entry name" value="Sig_transdc_resp-reg_C-effctor"/>
</dbReference>
<reference evidence="1 2" key="1">
    <citation type="submission" date="2024-06" db="EMBL/GenBank/DDBJ databases">
        <authorList>
            <person name="Li F."/>
        </authorList>
    </citation>
    <scope>NUCLEOTIDE SEQUENCE [LARGE SCALE GENOMIC DNA]</scope>
    <source>
        <strain evidence="1 2">GXAS 311</strain>
    </source>
</reference>
<keyword evidence="2" id="KW-1185">Reference proteome</keyword>
<dbReference type="SMART" id="SM00448">
    <property type="entry name" value="REC"/>
    <property type="match status" value="1"/>
</dbReference>
<dbReference type="EMBL" id="JBEVCJ010000004">
    <property type="protein sequence ID" value="MET1254471.1"/>
    <property type="molecule type" value="Genomic_DNA"/>
</dbReference>
<dbReference type="PANTHER" id="PTHR48111">
    <property type="entry name" value="REGULATOR OF RPOS"/>
    <property type="match status" value="1"/>
</dbReference>
<dbReference type="PROSITE" id="PS51755">
    <property type="entry name" value="OMPR_PHOB"/>
    <property type="match status" value="1"/>
</dbReference>
<protein>
    <submittedName>
        <fullName evidence="1">Response regulator transcription factor</fullName>
    </submittedName>
</protein>
<dbReference type="InterPro" id="IPR011006">
    <property type="entry name" value="CheY-like_superfamily"/>
</dbReference>
<dbReference type="SMART" id="SM00862">
    <property type="entry name" value="Trans_reg_C"/>
    <property type="match status" value="1"/>
</dbReference>
<name>A0ABV2BRG4_9GAMM</name>